<organism evidence="1 2">
    <name type="scientific">Nostoc sphaeroides CCNUC1</name>
    <dbReference type="NCBI Taxonomy" id="2653204"/>
    <lineage>
        <taxon>Bacteria</taxon>
        <taxon>Bacillati</taxon>
        <taxon>Cyanobacteriota</taxon>
        <taxon>Cyanophyceae</taxon>
        <taxon>Nostocales</taxon>
        <taxon>Nostocaceae</taxon>
        <taxon>Nostoc</taxon>
    </lineage>
</organism>
<proteinExistence type="predicted"/>
<dbReference type="Proteomes" id="UP000326678">
    <property type="component" value="Chromosome Gxm1"/>
</dbReference>
<reference evidence="1 2" key="1">
    <citation type="submission" date="2019-10" db="EMBL/GenBank/DDBJ databases">
        <title>Genomic and transcriptomic insights into the perfect genentic adaptation of a filamentous nitrogen-fixing cyanobacterium to rice fields.</title>
        <authorList>
            <person name="Chen Z."/>
        </authorList>
    </citation>
    <scope>NUCLEOTIDE SEQUENCE [LARGE SCALE GENOMIC DNA]</scope>
    <source>
        <strain evidence="1">CCNUC1</strain>
    </source>
</reference>
<accession>A0A5P8VZ42</accession>
<dbReference type="KEGG" id="nsh:GXM_03172"/>
<dbReference type="EMBL" id="CP045226">
    <property type="protein sequence ID" value="QFS45695.1"/>
    <property type="molecule type" value="Genomic_DNA"/>
</dbReference>
<evidence type="ECO:0000313" key="1">
    <source>
        <dbReference type="EMBL" id="QFS45695.1"/>
    </source>
</evidence>
<sequence>MGSGEWGVGSGEWGVGEMRETQISEQLSVNSYHRRFS</sequence>
<gene>
    <name evidence="1" type="ORF">GXM_03172</name>
</gene>
<dbReference type="AlphaFoldDB" id="A0A5P8VZ42"/>
<keyword evidence="2" id="KW-1185">Reference proteome</keyword>
<protein>
    <submittedName>
        <fullName evidence="1">Uncharacterized protein</fullName>
    </submittedName>
</protein>
<name>A0A5P8VZ42_9NOSO</name>
<evidence type="ECO:0000313" key="2">
    <source>
        <dbReference type="Proteomes" id="UP000326678"/>
    </source>
</evidence>